<protein>
    <submittedName>
        <fullName evidence="2">Uncharacterized protein</fullName>
    </submittedName>
</protein>
<comment type="caution">
    <text evidence="2">The sequence shown here is derived from an EMBL/GenBank/DDBJ whole genome shotgun (WGS) entry which is preliminary data.</text>
</comment>
<reference evidence="2 3" key="1">
    <citation type="submission" date="2024-06" db="EMBL/GenBank/DDBJ databases">
        <title>The Natural Products Discovery Center: Release of the First 8490 Sequenced Strains for Exploring Actinobacteria Biosynthetic Diversity.</title>
        <authorList>
            <person name="Kalkreuter E."/>
            <person name="Kautsar S.A."/>
            <person name="Yang D."/>
            <person name="Bader C.D."/>
            <person name="Teijaro C.N."/>
            <person name="Fluegel L."/>
            <person name="Davis C.M."/>
            <person name="Simpson J.R."/>
            <person name="Lauterbach L."/>
            <person name="Steele A.D."/>
            <person name="Gui C."/>
            <person name="Meng S."/>
            <person name="Li G."/>
            <person name="Viehrig K."/>
            <person name="Ye F."/>
            <person name="Su P."/>
            <person name="Kiefer A.F."/>
            <person name="Nichols A."/>
            <person name="Cepeda A.J."/>
            <person name="Yan W."/>
            <person name="Fan B."/>
            <person name="Jiang Y."/>
            <person name="Adhikari A."/>
            <person name="Zheng C.-J."/>
            <person name="Schuster L."/>
            <person name="Cowan T.M."/>
            <person name="Smanski M.J."/>
            <person name="Chevrette M.G."/>
            <person name="De Carvalho L.P.S."/>
            <person name="Shen B."/>
        </authorList>
    </citation>
    <scope>NUCLEOTIDE SEQUENCE [LARGE SCALE GENOMIC DNA]</scope>
    <source>
        <strain evidence="2 3">NPDC020594</strain>
    </source>
</reference>
<dbReference type="EMBL" id="JBFAEG010000033">
    <property type="protein sequence ID" value="MEU5712159.1"/>
    <property type="molecule type" value="Genomic_DNA"/>
</dbReference>
<proteinExistence type="predicted"/>
<dbReference type="Proteomes" id="UP001551011">
    <property type="component" value="Unassembled WGS sequence"/>
</dbReference>
<sequence length="197" mass="20185">MTPDLRGVMLHLRSRAVPATVGIFLAAAGLTWAAYLLDDPTTARTIALIAVVLGVAPLARTLCGPDEELERGTPAPWRLIRALHLTSLGGTLLVLLTAAHLIAGRRHSVVSFGTLAQAVAALTALTALAAVFVGAHAAWVPSLGWALAMVAAGPRASVGGQALTWMVQDPGTVTSTTVAVLLTVAGGVAYARCGSRR</sequence>
<name>A0ABV3AJN8_9ACTN</name>
<keyword evidence="3" id="KW-1185">Reference proteome</keyword>
<evidence type="ECO:0000313" key="2">
    <source>
        <dbReference type="EMBL" id="MEU5712159.1"/>
    </source>
</evidence>
<gene>
    <name evidence="2" type="ORF">AB0H04_35825</name>
</gene>
<feature type="transmembrane region" description="Helical" evidence="1">
    <location>
        <begin position="82"/>
        <end position="103"/>
    </location>
</feature>
<keyword evidence="1" id="KW-0472">Membrane</keyword>
<evidence type="ECO:0000256" key="1">
    <source>
        <dbReference type="SAM" id="Phobius"/>
    </source>
</evidence>
<dbReference type="RefSeq" id="WP_359260388.1">
    <property type="nucleotide sequence ID" value="NZ_JBFAEG010000033.1"/>
</dbReference>
<feature type="transmembrane region" description="Helical" evidence="1">
    <location>
        <begin position="173"/>
        <end position="191"/>
    </location>
</feature>
<feature type="transmembrane region" description="Helical" evidence="1">
    <location>
        <begin position="115"/>
        <end position="139"/>
    </location>
</feature>
<organism evidence="2 3">
    <name type="scientific">Streptomyces flaveolus</name>
    <dbReference type="NCBI Taxonomy" id="67297"/>
    <lineage>
        <taxon>Bacteria</taxon>
        <taxon>Bacillati</taxon>
        <taxon>Actinomycetota</taxon>
        <taxon>Actinomycetes</taxon>
        <taxon>Kitasatosporales</taxon>
        <taxon>Streptomycetaceae</taxon>
        <taxon>Streptomyces</taxon>
    </lineage>
</organism>
<keyword evidence="1" id="KW-0812">Transmembrane</keyword>
<feature type="transmembrane region" description="Helical" evidence="1">
    <location>
        <begin position="44"/>
        <end position="62"/>
    </location>
</feature>
<evidence type="ECO:0000313" key="3">
    <source>
        <dbReference type="Proteomes" id="UP001551011"/>
    </source>
</evidence>
<keyword evidence="1" id="KW-1133">Transmembrane helix</keyword>
<accession>A0ABV3AJN8</accession>
<feature type="transmembrane region" description="Helical" evidence="1">
    <location>
        <begin position="16"/>
        <end position="37"/>
    </location>
</feature>